<dbReference type="PANTHER" id="PTHR43329">
    <property type="entry name" value="EPOXIDE HYDROLASE"/>
    <property type="match status" value="1"/>
</dbReference>
<dbReference type="EMBL" id="FNSD01000001">
    <property type="protein sequence ID" value="SEB83610.1"/>
    <property type="molecule type" value="Genomic_DNA"/>
</dbReference>
<dbReference type="Pfam" id="PF00561">
    <property type="entry name" value="Abhydrolase_1"/>
    <property type="match status" value="1"/>
</dbReference>
<dbReference type="PRINTS" id="PR00412">
    <property type="entry name" value="EPOXHYDRLASE"/>
</dbReference>
<proteinExistence type="predicted"/>
<reference evidence="3 4" key="1">
    <citation type="submission" date="2016-10" db="EMBL/GenBank/DDBJ databases">
        <authorList>
            <person name="de Groot N.N."/>
        </authorList>
    </citation>
    <scope>NUCLEOTIDE SEQUENCE [LARGE SCALE GENOMIC DNA]</scope>
    <source>
        <strain evidence="3 4">AB35.6</strain>
    </source>
</reference>
<dbReference type="Gene3D" id="3.40.50.1820">
    <property type="entry name" value="alpha/beta hydrolase"/>
    <property type="match status" value="1"/>
</dbReference>
<evidence type="ECO:0000313" key="3">
    <source>
        <dbReference type="EMBL" id="SEB83610.1"/>
    </source>
</evidence>
<gene>
    <name evidence="3" type="ORF">SAMN05443244_1963</name>
</gene>
<dbReference type="OrthoDB" id="9773293at2"/>
<dbReference type="Proteomes" id="UP000182409">
    <property type="component" value="Unassembled WGS sequence"/>
</dbReference>
<keyword evidence="1" id="KW-0378">Hydrolase</keyword>
<organism evidence="3 4">
    <name type="scientific">Terriglobus roseus</name>
    <dbReference type="NCBI Taxonomy" id="392734"/>
    <lineage>
        <taxon>Bacteria</taxon>
        <taxon>Pseudomonadati</taxon>
        <taxon>Acidobacteriota</taxon>
        <taxon>Terriglobia</taxon>
        <taxon>Terriglobales</taxon>
        <taxon>Acidobacteriaceae</taxon>
        <taxon>Terriglobus</taxon>
    </lineage>
</organism>
<dbReference type="AlphaFoldDB" id="A0A1H4MKH1"/>
<name>A0A1H4MKH1_9BACT</name>
<sequence>MRVHEIKTSVLKMVYEEGGSKGGKPVILVHGWPDSPRTWDKVLPALHAAGYRTIVPYLRGYGLSHFRSHLFGRNPRRTGQPVAFAQDVIDLADELKLQTFAFVGHDWGARTGYALAALFPRRLERMVVLSSVFQPGPAKTPPLPQSQAYWYQWFLCTDPGMKAFREDPVAYGKRMWDTWSPEGWYSPADLAEAAKSWTGKDFTEVVLHSYRSRWGHSPLDPSYAMLQTRFEGTVTLDVPTVFLQGLEDRCGLPETSDGMGRYFTNGYRRVLIDSVGHFPQRENPQLVAEEILRHLGERTAGQ</sequence>
<evidence type="ECO:0000313" key="4">
    <source>
        <dbReference type="Proteomes" id="UP000182409"/>
    </source>
</evidence>
<evidence type="ECO:0000256" key="1">
    <source>
        <dbReference type="ARBA" id="ARBA00022801"/>
    </source>
</evidence>
<evidence type="ECO:0000259" key="2">
    <source>
        <dbReference type="Pfam" id="PF00561"/>
    </source>
</evidence>
<dbReference type="InterPro" id="IPR029058">
    <property type="entry name" value="AB_hydrolase_fold"/>
</dbReference>
<dbReference type="InterPro" id="IPR000073">
    <property type="entry name" value="AB_hydrolase_1"/>
</dbReference>
<protein>
    <submittedName>
        <fullName evidence="3">Pimeloyl-ACP methyl ester carboxylesterase</fullName>
    </submittedName>
</protein>
<dbReference type="SUPFAM" id="SSF53474">
    <property type="entry name" value="alpha/beta-Hydrolases"/>
    <property type="match status" value="1"/>
</dbReference>
<dbReference type="InterPro" id="IPR000639">
    <property type="entry name" value="Epox_hydrolase-like"/>
</dbReference>
<feature type="domain" description="AB hydrolase-1" evidence="2">
    <location>
        <begin position="24"/>
        <end position="284"/>
    </location>
</feature>
<dbReference type="RefSeq" id="WP_074653675.1">
    <property type="nucleotide sequence ID" value="NZ_FNSD01000001.1"/>
</dbReference>
<dbReference type="GO" id="GO:0016787">
    <property type="term" value="F:hydrolase activity"/>
    <property type="evidence" value="ECO:0007669"/>
    <property type="project" value="UniProtKB-KW"/>
</dbReference>
<accession>A0A1H4MKH1</accession>